<dbReference type="PANTHER" id="PTHR47122">
    <property type="entry name" value="MYB-LIKE DNA-BINDING DOMAIN CONTAINING PROTEIN, EXPRESSED"/>
    <property type="match status" value="1"/>
</dbReference>
<dbReference type="Gene3D" id="1.10.246.220">
    <property type="match status" value="1"/>
</dbReference>
<dbReference type="EMBL" id="JADGMS010000016">
    <property type="protein sequence ID" value="KAF9665044.1"/>
    <property type="molecule type" value="Genomic_DNA"/>
</dbReference>
<dbReference type="CDD" id="cd11660">
    <property type="entry name" value="SANT_TRF"/>
    <property type="match status" value="1"/>
</dbReference>
<dbReference type="OrthoDB" id="608866at2759"/>
<dbReference type="Proteomes" id="UP000657918">
    <property type="component" value="Chromosome 16"/>
</dbReference>
<evidence type="ECO:0000313" key="2">
    <source>
        <dbReference type="Proteomes" id="UP000657918"/>
    </source>
</evidence>
<sequence>MSESSTATVPASKSKNGPLQKTVKCKLFCSSGDKCDSREPAEDGVWLISDDLEDLDELDDDAKPLISLLSGKNAKKVVQAAKKRLCKPTKRYIEELSDTQSKHEMERQIDLSAISKDKHPKIRYNTELHCGGAFLLLTTPEVLKLIDGIAQYGTGRWTDIKKLMLSSTAYRTRIDLRVPIISPLECQVFFLEETYSLHSRAGKVIPLPSEFRAN</sequence>
<gene>
    <name evidence="1" type="ORF">SADUNF_Sadunf16G0081100</name>
</gene>
<dbReference type="AlphaFoldDB" id="A0A835MIK0"/>
<name>A0A835MIK0_9ROSI</name>
<evidence type="ECO:0000313" key="1">
    <source>
        <dbReference type="EMBL" id="KAF9665044.1"/>
    </source>
</evidence>
<keyword evidence="2" id="KW-1185">Reference proteome</keyword>
<protein>
    <submittedName>
        <fullName evidence="1">Uncharacterized protein</fullName>
    </submittedName>
</protein>
<dbReference type="InterPro" id="IPR009057">
    <property type="entry name" value="Homeodomain-like_sf"/>
</dbReference>
<dbReference type="PANTHER" id="PTHR47122:SF5">
    <property type="entry name" value="TRF-LIKE 8"/>
    <property type="match status" value="1"/>
</dbReference>
<comment type="caution">
    <text evidence="1">The sequence shown here is derived from an EMBL/GenBank/DDBJ whole genome shotgun (WGS) entry which is preliminary data.</text>
</comment>
<accession>A0A835MIK0</accession>
<organism evidence="1 2">
    <name type="scientific">Salix dunnii</name>
    <dbReference type="NCBI Taxonomy" id="1413687"/>
    <lineage>
        <taxon>Eukaryota</taxon>
        <taxon>Viridiplantae</taxon>
        <taxon>Streptophyta</taxon>
        <taxon>Embryophyta</taxon>
        <taxon>Tracheophyta</taxon>
        <taxon>Spermatophyta</taxon>
        <taxon>Magnoliopsida</taxon>
        <taxon>eudicotyledons</taxon>
        <taxon>Gunneridae</taxon>
        <taxon>Pentapetalae</taxon>
        <taxon>rosids</taxon>
        <taxon>fabids</taxon>
        <taxon>Malpighiales</taxon>
        <taxon>Salicaceae</taxon>
        <taxon>Saliceae</taxon>
        <taxon>Salix</taxon>
    </lineage>
</organism>
<dbReference type="SUPFAM" id="SSF46689">
    <property type="entry name" value="Homeodomain-like"/>
    <property type="match status" value="1"/>
</dbReference>
<reference evidence="1 2" key="1">
    <citation type="submission" date="2020-10" db="EMBL/GenBank/DDBJ databases">
        <title>Plant Genome Project.</title>
        <authorList>
            <person name="Zhang R.-G."/>
        </authorList>
    </citation>
    <scope>NUCLEOTIDE SEQUENCE [LARGE SCALE GENOMIC DNA]</scope>
    <source>
        <strain evidence="1">FAFU-HL-1</strain>
        <tissue evidence="1">Leaf</tissue>
    </source>
</reference>
<proteinExistence type="predicted"/>